<name>A0A917S030_9NOCA</name>
<dbReference type="InterPro" id="IPR036388">
    <property type="entry name" value="WH-like_DNA-bd_sf"/>
</dbReference>
<dbReference type="RefSeq" id="WP_229719225.1">
    <property type="nucleotide sequence ID" value="NZ_BMMH01000043.1"/>
</dbReference>
<dbReference type="Gene3D" id="1.10.10.10">
    <property type="entry name" value="Winged helix-like DNA-binding domain superfamily/Winged helix DNA-binding domain"/>
    <property type="match status" value="1"/>
</dbReference>
<keyword evidence="3" id="KW-1185">Reference proteome</keyword>
<dbReference type="InterPro" id="IPR039422">
    <property type="entry name" value="MarR/SlyA-like"/>
</dbReference>
<accession>A0A917S030</accession>
<dbReference type="GO" id="GO:0006950">
    <property type="term" value="P:response to stress"/>
    <property type="evidence" value="ECO:0007669"/>
    <property type="project" value="TreeGrafter"/>
</dbReference>
<dbReference type="PROSITE" id="PS50995">
    <property type="entry name" value="HTH_MARR_2"/>
    <property type="match status" value="1"/>
</dbReference>
<feature type="domain" description="HTH marR-type" evidence="1">
    <location>
        <begin position="20"/>
        <end position="156"/>
    </location>
</feature>
<dbReference type="InterPro" id="IPR000835">
    <property type="entry name" value="HTH_MarR-typ"/>
</dbReference>
<dbReference type="GO" id="GO:0003700">
    <property type="term" value="F:DNA-binding transcription factor activity"/>
    <property type="evidence" value="ECO:0007669"/>
    <property type="project" value="InterPro"/>
</dbReference>
<dbReference type="Pfam" id="PF01047">
    <property type="entry name" value="MarR"/>
    <property type="match status" value="1"/>
</dbReference>
<dbReference type="EMBL" id="BMMH01000043">
    <property type="protein sequence ID" value="GGL46299.1"/>
    <property type="molecule type" value="Genomic_DNA"/>
</dbReference>
<dbReference type="InterPro" id="IPR036390">
    <property type="entry name" value="WH_DNA-bd_sf"/>
</dbReference>
<organism evidence="2 3">
    <name type="scientific">Nocardia jinanensis</name>
    <dbReference type="NCBI Taxonomy" id="382504"/>
    <lineage>
        <taxon>Bacteria</taxon>
        <taxon>Bacillati</taxon>
        <taxon>Actinomycetota</taxon>
        <taxon>Actinomycetes</taxon>
        <taxon>Mycobacteriales</taxon>
        <taxon>Nocardiaceae</taxon>
        <taxon>Nocardia</taxon>
    </lineage>
</organism>
<evidence type="ECO:0000259" key="1">
    <source>
        <dbReference type="PROSITE" id="PS50995"/>
    </source>
</evidence>
<dbReference type="SUPFAM" id="SSF46785">
    <property type="entry name" value="Winged helix' DNA-binding domain"/>
    <property type="match status" value="1"/>
</dbReference>
<protein>
    <submittedName>
        <fullName evidence="2">MarR family transcriptional regulator</fullName>
    </submittedName>
</protein>
<dbReference type="Proteomes" id="UP000638263">
    <property type="component" value="Unassembled WGS sequence"/>
</dbReference>
<dbReference type="SMART" id="SM00347">
    <property type="entry name" value="HTH_MARR"/>
    <property type="match status" value="1"/>
</dbReference>
<comment type="caution">
    <text evidence="2">The sequence shown here is derived from an EMBL/GenBank/DDBJ whole genome shotgun (WGS) entry which is preliminary data.</text>
</comment>
<dbReference type="PANTHER" id="PTHR33164">
    <property type="entry name" value="TRANSCRIPTIONAL REGULATOR, MARR FAMILY"/>
    <property type="match status" value="1"/>
</dbReference>
<dbReference type="PANTHER" id="PTHR33164:SF106">
    <property type="entry name" value="TRANSCRIPTIONAL REGULATORY PROTEIN"/>
    <property type="match status" value="1"/>
</dbReference>
<gene>
    <name evidence="2" type="ORF">GCM10011588_71330</name>
</gene>
<proteinExistence type="predicted"/>
<evidence type="ECO:0000313" key="3">
    <source>
        <dbReference type="Proteomes" id="UP000638263"/>
    </source>
</evidence>
<sequence length="168" mass="18987">MSWRVDGVKPERMVSKARERRRLVTTVKQSLRDLRVQLSVLNHQVGTRIELKDVDLDCLDIINRHGGLSPSALARLAVLHPATMTGIIDRLERGGWVVRDRDSADRRLVTVRAVRDRNGDLLRHFSGMNTLMDELCGEYSDEQLELIADFLQRTTGAGREATDQLAAD</sequence>
<reference evidence="2" key="2">
    <citation type="submission" date="2020-09" db="EMBL/GenBank/DDBJ databases">
        <authorList>
            <person name="Sun Q."/>
            <person name="Zhou Y."/>
        </authorList>
    </citation>
    <scope>NUCLEOTIDE SEQUENCE</scope>
    <source>
        <strain evidence="2">CGMCC 4.3508</strain>
    </source>
</reference>
<reference evidence="2" key="1">
    <citation type="journal article" date="2014" name="Int. J. Syst. Evol. Microbiol.">
        <title>Complete genome sequence of Corynebacterium casei LMG S-19264T (=DSM 44701T), isolated from a smear-ripened cheese.</title>
        <authorList>
            <consortium name="US DOE Joint Genome Institute (JGI-PGF)"/>
            <person name="Walter F."/>
            <person name="Albersmeier A."/>
            <person name="Kalinowski J."/>
            <person name="Ruckert C."/>
        </authorList>
    </citation>
    <scope>NUCLEOTIDE SEQUENCE</scope>
    <source>
        <strain evidence="2">CGMCC 4.3508</strain>
    </source>
</reference>
<evidence type="ECO:0000313" key="2">
    <source>
        <dbReference type="EMBL" id="GGL46299.1"/>
    </source>
</evidence>
<dbReference type="AlphaFoldDB" id="A0A917S030"/>